<evidence type="ECO:0000256" key="1">
    <source>
        <dbReference type="ARBA" id="ARBA00004613"/>
    </source>
</evidence>
<protein>
    <submittedName>
        <fullName evidence="8">Transcobalamin-1-like</fullName>
    </submittedName>
</protein>
<feature type="compositionally biased region" description="Basic and acidic residues" evidence="7">
    <location>
        <begin position="92"/>
        <end position="133"/>
    </location>
</feature>
<keyword evidence="5" id="KW-0732">Signal</keyword>
<dbReference type="EMBL" id="JAHFZB010000020">
    <property type="protein sequence ID" value="KAK6477824.1"/>
    <property type="molecule type" value="Genomic_DNA"/>
</dbReference>
<dbReference type="Proteomes" id="UP001369086">
    <property type="component" value="Unassembled WGS sequence"/>
</dbReference>
<evidence type="ECO:0000313" key="9">
    <source>
        <dbReference type="Proteomes" id="UP001369086"/>
    </source>
</evidence>
<dbReference type="Pfam" id="PF01122">
    <property type="entry name" value="Cobalamin_bind"/>
    <property type="match status" value="1"/>
</dbReference>
<dbReference type="InterPro" id="IPR002157">
    <property type="entry name" value="Cbl-bd_prot"/>
</dbReference>
<comment type="caution">
    <text evidence="8">The sequence shown here is derived from an EMBL/GenBank/DDBJ whole genome shotgun (WGS) entry which is preliminary data.</text>
</comment>
<sequence length="184" mass="21889">MGKPVTSHSAESLIEASDNGGFSYGEKYSVDTASVAVLALTCVKRSIKAPDRMVLRLKILNALKCLIKNILQETTSDGLIGNLYSTGLAMQVRERRERERREGEREEKDRREGRERGERRKRRERAEEKEKREERRKKRGERGERGQRRKRREEREGRVERGERRERREERSHMSWWRCRSCLC</sequence>
<evidence type="ECO:0000256" key="4">
    <source>
        <dbReference type="ARBA" id="ARBA00022525"/>
    </source>
</evidence>
<dbReference type="PANTHER" id="PTHR10559">
    <property type="entry name" value="TRANSCOBALAMIN-1/GASTRIC INTRINSIC FACTOR"/>
    <property type="match status" value="1"/>
</dbReference>
<evidence type="ECO:0000256" key="2">
    <source>
        <dbReference type="ARBA" id="ARBA00006449"/>
    </source>
</evidence>
<evidence type="ECO:0000256" key="6">
    <source>
        <dbReference type="ARBA" id="ARBA00023285"/>
    </source>
</evidence>
<dbReference type="InterPro" id="IPR051588">
    <property type="entry name" value="Cobalamin_Transport"/>
</dbReference>
<evidence type="ECO:0000313" key="8">
    <source>
        <dbReference type="EMBL" id="KAK6477824.1"/>
    </source>
</evidence>
<comment type="similarity">
    <text evidence="2">Belongs to the eukaryotic cobalamin transport proteins family.</text>
</comment>
<gene>
    <name evidence="8" type="ORF">HHUSO_G21443</name>
</gene>
<evidence type="ECO:0000256" key="7">
    <source>
        <dbReference type="SAM" id="MobiDB-lite"/>
    </source>
</evidence>
<comment type="subcellular location">
    <subcellularLocation>
        <location evidence="1">Secreted</location>
    </subcellularLocation>
</comment>
<reference evidence="8 9" key="1">
    <citation type="submission" date="2021-05" db="EMBL/GenBank/DDBJ databases">
        <authorList>
            <person name="Zahm M."/>
            <person name="Klopp C."/>
            <person name="Cabau C."/>
            <person name="Kuhl H."/>
            <person name="Suciu R."/>
            <person name="Ciorpac M."/>
            <person name="Holostenco D."/>
            <person name="Gessner J."/>
            <person name="Wuertz S."/>
            <person name="Hohne C."/>
            <person name="Stock M."/>
            <person name="Gislard M."/>
            <person name="Lluch J."/>
            <person name="Milhes M."/>
            <person name="Lampietro C."/>
            <person name="Lopez Roques C."/>
            <person name="Donnadieu C."/>
            <person name="Du K."/>
            <person name="Schartl M."/>
            <person name="Guiguen Y."/>
        </authorList>
    </citation>
    <scope>NUCLEOTIDE SEQUENCE [LARGE SCALE GENOMIC DNA]</scope>
    <source>
        <strain evidence="8">Hh-F2</strain>
        <tissue evidence="8">Blood</tissue>
    </source>
</reference>
<dbReference type="Gene3D" id="1.50.10.20">
    <property type="match status" value="1"/>
</dbReference>
<keyword evidence="3" id="KW-0813">Transport</keyword>
<keyword evidence="3" id="KW-0171">Cobalt transport</keyword>
<evidence type="ECO:0000256" key="3">
    <source>
        <dbReference type="ARBA" id="ARBA00022426"/>
    </source>
</evidence>
<keyword evidence="9" id="KW-1185">Reference proteome</keyword>
<organism evidence="8 9">
    <name type="scientific">Huso huso</name>
    <name type="common">Beluga</name>
    <name type="synonym">Acipenser huso</name>
    <dbReference type="NCBI Taxonomy" id="61971"/>
    <lineage>
        <taxon>Eukaryota</taxon>
        <taxon>Metazoa</taxon>
        <taxon>Chordata</taxon>
        <taxon>Craniata</taxon>
        <taxon>Vertebrata</taxon>
        <taxon>Euteleostomi</taxon>
        <taxon>Actinopterygii</taxon>
        <taxon>Chondrostei</taxon>
        <taxon>Acipenseriformes</taxon>
        <taxon>Acipenseridae</taxon>
        <taxon>Huso</taxon>
    </lineage>
</organism>
<feature type="compositionally biased region" description="Basic and acidic residues" evidence="7">
    <location>
        <begin position="153"/>
        <end position="173"/>
    </location>
</feature>
<keyword evidence="3" id="KW-0406">Ion transport</keyword>
<proteinExistence type="inferred from homology"/>
<dbReference type="PANTHER" id="PTHR10559:SF15">
    <property type="entry name" value="COBALAMIN BINDING INTRINSIC FACTOR"/>
    <property type="match status" value="1"/>
</dbReference>
<name>A0ABR0YZE3_HUSHU</name>
<evidence type="ECO:0000256" key="5">
    <source>
        <dbReference type="ARBA" id="ARBA00022729"/>
    </source>
</evidence>
<keyword evidence="4" id="KW-0964">Secreted</keyword>
<feature type="region of interest" description="Disordered" evidence="7">
    <location>
        <begin position="92"/>
        <end position="173"/>
    </location>
</feature>
<keyword evidence="6" id="KW-0170">Cobalt</keyword>
<accession>A0ABR0YZE3</accession>